<feature type="compositionally biased region" description="Polar residues" evidence="15">
    <location>
        <begin position="556"/>
        <end position="571"/>
    </location>
</feature>
<comment type="caution">
    <text evidence="19">The sequence shown here is derived from an EMBL/GenBank/DDBJ whole genome shotgun (WGS) entry which is preliminary data.</text>
</comment>
<evidence type="ECO:0000256" key="12">
    <source>
        <dbReference type="ARBA" id="ARBA00023136"/>
    </source>
</evidence>
<evidence type="ECO:0000256" key="7">
    <source>
        <dbReference type="ARBA" id="ARBA00022692"/>
    </source>
</evidence>
<dbReference type="InterPro" id="IPR041664">
    <property type="entry name" value="AAA_16"/>
</dbReference>
<dbReference type="GO" id="GO:0000155">
    <property type="term" value="F:phosphorelay sensor kinase activity"/>
    <property type="evidence" value="ECO:0007669"/>
    <property type="project" value="InterPro"/>
</dbReference>
<sequence length="2626" mass="288502">MTKTTMTKTTMTKTTMTKTTMTMESVAAPLPDDQQQLDPPARIFERLRQIAGYSWDDTKAPFHTSYDNWHFFGTKFVSPFNSGTNASTTPAPISPPPYPTPTPSSLARLTNSTNRTSPGDRDRPPVPSPHSETDSDRSATSPSGAQPQSHAAAATHHDSPVFEEQVVARVSTHVLREERSFHIAKSLVLSADPKGDHIAKPLDLIRLAPLPGDRGTIVVSIYLFPGPNHMFKCLNLGPAFYFARKHNDRWEARRKDNPRLDPPISLQHFLDFAIGATQCLEMIHNTQGIVHGEIRGDAFHYNIGLNEVKLVTFGSGLRSFEHGLTSTGWSALSKELGARNKLQYISPEQTGRMPAEPDTRTDIYSLGVLFWTLLTQQPVFQGETPLDIVQGVLGRRIPNVSAIRMDIPDVIGRIIQKCTSKNIGDRYYSAKGLRYDLAKVQQMLSDGDWGDLKDWQIASRDVSSFFMLPTMMIGREREKATLLKVINRVAKRHSVGQKGGSGWSDASSMLYEPADGAEGSSEGASSTEGLNRHSVYSETTTTRNSTHTPILGADSATISGETISSGNSTLSGGVRQPRPWDRHHSVSFETSSVTDSNGAEPSRHSAGASLDASSSLSRQLGSAKFRRQGYCEIVTIEGTGGLGKSYLVQSILADARRRGYCATAKFDTARRTAFGPLLKLLSSLFRQVWGERNTETPFHQALKQHVRPVWPMLHKVLGLPEFLLGPVEGPASTRSSSSSNSLLTQGSIKRRGSSPDIRGHPSLRSSSKLSSVSSHDFLRAGTSTKTIRLMNTFLDVLRMFTHYKFICFCLDDLHFADDESLDLITQIISARLKMVIIITYRPEELAPEHVRKIISPPKSEDSSKNGRPTTTKITLTPLSEEDIVQYVAATLCLPKEDVLPLALVIQSKTAGNPFYMREMLNAGHRKKCIWYDYLAGHWKYDLDKLFDQFQGEQDYDVLDTAFITRRLSELPPASRSILAWAALLGQTFSFDLICKLMDGEFHYHDEECCPDPHTEHALTLTSQEDAVVGLEAAIQACIIVPGDRDDRFRFVHDRYIQAASALKECNARKMHFVIAQTLLKHYATDPTSTDNTASHICESVNIIRKQVSERRPYRKLLFDCAREATVSGARPTAAKYYSNAVALLQSDPWDDGAEDVFYDETIQLYLRAAECYLYMGHHSAANVLLQTIFGRARTALDKAPAWVLQSRMFAQSGDSKQALDSLRQCLKALDVDIDEHPTFEQCDKRFENLSVRIQTMDRNELLNPPGSGELSLSSLGAVLAETTSAGWWTDCLSFYQLALLMVETHLNRGSYPQSGLAFLHLAIVALSRFNMIQFATDLGGMSLELLEKYRDPSSMARGFMIYANYVGHVQYPIGATMNQLESTIDYAAAAGDRISTILAFGLCAQLRFFAGENCADLEAFCQYGCEEIPNWHLDTRGGTHLIAVRQVCRSLQGKTRASNPLEVMSDDQHNATTYKTWLRASTNNGGRSLLFYETLEIVPLFLYGHYQRAMEIGKACCENLQLIWSSRNSRLVMLFHGLSLAGVVLRQQQDPRPRADDFKIQVEETVGQIEELNKKIKDWQLINNVNYLSWSKLLDASISEIRGDHGTAIQQYEEALDHASEHNFIFEEALGNYLMANIFIRNAARRSARSALRDAIGLYRQFGATGIADRIESEHSLLLHGPVRNHRTAEAGVQTDFAGDAAPVQYRSVDNEGVEEASESNQAAVAALKGERMSAWRGSTQPEVGVGLPALDMIDLHAILVSSQVISSVLRVDELLKTMCDVILQTCSGSATLAAIVVKDEGGADWCVAASGDPEKGAEAHIPGIPLSGTNIVAENVILYCTRFREVVFLRDLVSDERFGNVSESWLRKNPMSKAVIAIPISHGSKPLLGVVYLEGVPGAFTDRNVTVLQLLVNQIGISYSNALAMKAVEKVSAENVSMVALQKRALAKAIEAETKAKNAEAKAIRNVKLAEEAAKAKGIFLANVSHELRTPLNGVIGNSELLRDSGLNKEQLEMADSIRVSADLLLTVINDILDFSRMEADKMKLYIIAFNPEEMVREVVRAASYSNREKTSKKNVRIIQDINLPPMLIYGDPIRLHQVLGNLIGNSLKFTEDGSITIGARVDSETQDRATLTFWVRDTGIGISSQQLEKLFQPFSQADASTARKYGGSGLGLSICKSLIETTMKGKIQLDSQENVGTTAWFTVTFDKAKPEVVAGAVQSLPPVSPDSQGRATAASAVLTTKEPPPRPYVDLTHIPRDQLRICIAEDNAINAKIAMQYMQRLGYQNVDTYDNGQKAVEGLREKARQGVPYHIILMDVQMPVLDGYEATKLLRNDPIETVRNVLVIAMTASAIQGDREKCLAAGMNDYLAKPVRSELLKKKLDTYLGAQVTPLDLPPSNRGTALTQPPKHVYHQVAQFSDKMASPAAGVAAVVEGGEVASALASAVATSAATLGKTNGTTTNHNHPGVTVAGRDHKNNNTPANSNHNQQQQQHATDGVVIIPNRRSSIVAETMTTTTTVLMDEVPKRLPKKLVKSRNYSDVNAAVHNNHNHNPHVEKAPPPPKTAAGVLQKKSNSSSRQNSIPVAVAVDGGNITGAVRAGTAGMENNIPPSAGSIKSSGGDEGVDS</sequence>
<dbReference type="SMART" id="SM00388">
    <property type="entry name" value="HisKA"/>
    <property type="match status" value="1"/>
</dbReference>
<dbReference type="SUPFAM" id="SSF48452">
    <property type="entry name" value="TPR-like"/>
    <property type="match status" value="1"/>
</dbReference>
<dbReference type="PANTHER" id="PTHR43047:SF46">
    <property type="entry name" value="HISTIDINE KINASE_RESPONSE REGULATOR, PUTATIVE (AFU_ORTHOLOGUE AFUA_3G12550)-RELATED"/>
    <property type="match status" value="1"/>
</dbReference>
<keyword evidence="8" id="KW-0547">Nucleotide-binding</keyword>
<feature type="compositionally biased region" description="Low complexity" evidence="15">
    <location>
        <begin position="512"/>
        <end position="529"/>
    </location>
</feature>
<keyword evidence="20" id="KW-1185">Reference proteome</keyword>
<evidence type="ECO:0000256" key="5">
    <source>
        <dbReference type="ARBA" id="ARBA00022553"/>
    </source>
</evidence>
<dbReference type="CDD" id="cd00082">
    <property type="entry name" value="HisKA"/>
    <property type="match status" value="1"/>
</dbReference>
<dbReference type="InterPro" id="IPR036890">
    <property type="entry name" value="HATPase_C_sf"/>
</dbReference>
<dbReference type="SMART" id="SM00448">
    <property type="entry name" value="REC"/>
    <property type="match status" value="1"/>
</dbReference>
<dbReference type="GO" id="GO:0009927">
    <property type="term" value="F:histidine phosphotransfer kinase activity"/>
    <property type="evidence" value="ECO:0007669"/>
    <property type="project" value="TreeGrafter"/>
</dbReference>
<dbReference type="EMBL" id="JAULSR010000001">
    <property type="protein sequence ID" value="KAK0634856.1"/>
    <property type="molecule type" value="Genomic_DNA"/>
</dbReference>
<evidence type="ECO:0000256" key="8">
    <source>
        <dbReference type="ARBA" id="ARBA00022741"/>
    </source>
</evidence>
<dbReference type="SUPFAM" id="SSF55781">
    <property type="entry name" value="GAF domain-like"/>
    <property type="match status" value="1"/>
</dbReference>
<keyword evidence="9" id="KW-0418">Kinase</keyword>
<feature type="compositionally biased region" description="Low complexity" evidence="15">
    <location>
        <begin position="2570"/>
        <end position="2581"/>
    </location>
</feature>
<protein>
    <recommendedName>
        <fullName evidence="3">histidine kinase</fullName>
        <ecNumber evidence="3">2.7.13.3</ecNumber>
    </recommendedName>
</protein>
<keyword evidence="11" id="KW-1133">Transmembrane helix</keyword>
<feature type="region of interest" description="Disordered" evidence="15">
    <location>
        <begin position="83"/>
        <end position="158"/>
    </location>
</feature>
<dbReference type="PROSITE" id="PS50109">
    <property type="entry name" value="HIS_KIN"/>
    <property type="match status" value="1"/>
</dbReference>
<feature type="domain" description="Response regulatory" evidence="18">
    <location>
        <begin position="2262"/>
        <end position="2386"/>
    </location>
</feature>
<dbReference type="Gene3D" id="3.30.450.40">
    <property type="match status" value="1"/>
</dbReference>
<dbReference type="InterPro" id="IPR004358">
    <property type="entry name" value="Sig_transdc_His_kin-like_C"/>
</dbReference>
<dbReference type="CDD" id="cd16922">
    <property type="entry name" value="HATPase_EvgS-ArcB-TorS-like"/>
    <property type="match status" value="1"/>
</dbReference>
<name>A0AA39XJN7_9PEZI</name>
<gene>
    <name evidence="19" type="ORF">B0T17DRAFT_611800</name>
</gene>
<dbReference type="SUPFAM" id="SSF52540">
    <property type="entry name" value="P-loop containing nucleoside triphosphate hydrolases"/>
    <property type="match status" value="1"/>
</dbReference>
<dbReference type="PRINTS" id="PR00344">
    <property type="entry name" value="BCTRLSENSOR"/>
</dbReference>
<evidence type="ECO:0000259" key="18">
    <source>
        <dbReference type="PROSITE" id="PS50110"/>
    </source>
</evidence>
<evidence type="ECO:0000256" key="10">
    <source>
        <dbReference type="ARBA" id="ARBA00022840"/>
    </source>
</evidence>
<dbReference type="Pfam" id="PF02518">
    <property type="entry name" value="HATPase_c"/>
    <property type="match status" value="1"/>
</dbReference>
<keyword evidence="6" id="KW-0808">Transferase</keyword>
<dbReference type="Gene3D" id="3.30.565.10">
    <property type="entry name" value="Histidine kinase-like ATPase, C-terminal domain"/>
    <property type="match status" value="1"/>
</dbReference>
<dbReference type="InterPro" id="IPR005467">
    <property type="entry name" value="His_kinase_dom"/>
</dbReference>
<dbReference type="GO" id="GO:0005524">
    <property type="term" value="F:ATP binding"/>
    <property type="evidence" value="ECO:0007669"/>
    <property type="project" value="UniProtKB-KW"/>
</dbReference>
<dbReference type="InterPro" id="IPR011990">
    <property type="entry name" value="TPR-like_helical_dom_sf"/>
</dbReference>
<keyword evidence="4" id="KW-1003">Cell membrane</keyword>
<evidence type="ECO:0000256" key="15">
    <source>
        <dbReference type="SAM" id="MobiDB-lite"/>
    </source>
</evidence>
<dbReference type="Gene3D" id="1.10.510.10">
    <property type="entry name" value="Transferase(Phosphotransferase) domain 1"/>
    <property type="match status" value="1"/>
</dbReference>
<evidence type="ECO:0000259" key="16">
    <source>
        <dbReference type="PROSITE" id="PS50011"/>
    </source>
</evidence>
<dbReference type="InterPro" id="IPR003018">
    <property type="entry name" value="GAF"/>
</dbReference>
<dbReference type="Pfam" id="PF13185">
    <property type="entry name" value="GAF_2"/>
    <property type="match status" value="1"/>
</dbReference>
<evidence type="ECO:0000256" key="11">
    <source>
        <dbReference type="ARBA" id="ARBA00022989"/>
    </source>
</evidence>
<feature type="domain" description="Histidine kinase" evidence="17">
    <location>
        <begin position="1984"/>
        <end position="2209"/>
    </location>
</feature>
<comment type="subcellular location">
    <subcellularLocation>
        <location evidence="2">Cell membrane</location>
        <topology evidence="2">Multi-pass membrane protein</topology>
    </subcellularLocation>
</comment>
<feature type="compositionally biased region" description="Pro residues" evidence="15">
    <location>
        <begin position="92"/>
        <end position="102"/>
    </location>
</feature>
<dbReference type="FunFam" id="1.10.510.10:FF:000579">
    <property type="entry name" value="Sensor histidine kinase/response regulator, putative"/>
    <property type="match status" value="1"/>
</dbReference>
<dbReference type="InterPro" id="IPR001789">
    <property type="entry name" value="Sig_transdc_resp-reg_receiver"/>
</dbReference>
<evidence type="ECO:0000256" key="1">
    <source>
        <dbReference type="ARBA" id="ARBA00000085"/>
    </source>
</evidence>
<dbReference type="FunFam" id="3.30.450.40:FF:000044">
    <property type="entry name" value="Putative sensor histidine kinase/response regulator"/>
    <property type="match status" value="1"/>
</dbReference>
<dbReference type="Pfam" id="PF00512">
    <property type="entry name" value="HisKA"/>
    <property type="match status" value="1"/>
</dbReference>
<dbReference type="InterPro" id="IPR003594">
    <property type="entry name" value="HATPase_dom"/>
</dbReference>
<dbReference type="Proteomes" id="UP001174934">
    <property type="component" value="Unassembled WGS sequence"/>
</dbReference>
<dbReference type="Pfam" id="PF13191">
    <property type="entry name" value="AAA_16"/>
    <property type="match status" value="1"/>
</dbReference>
<feature type="domain" description="Protein kinase" evidence="16">
    <location>
        <begin position="135"/>
        <end position="444"/>
    </location>
</feature>
<feature type="compositionally biased region" description="Low complexity" evidence="15">
    <location>
        <begin position="2456"/>
        <end position="2470"/>
    </location>
</feature>
<feature type="coiled-coil region" evidence="14">
    <location>
        <begin position="1555"/>
        <end position="1582"/>
    </location>
</feature>
<evidence type="ECO:0000256" key="14">
    <source>
        <dbReference type="SAM" id="Coils"/>
    </source>
</evidence>
<feature type="region of interest" description="Disordered" evidence="15">
    <location>
        <begin position="495"/>
        <end position="613"/>
    </location>
</feature>
<feature type="compositionally biased region" description="Polar residues" evidence="15">
    <location>
        <begin position="138"/>
        <end position="149"/>
    </location>
</feature>
<evidence type="ECO:0000256" key="9">
    <source>
        <dbReference type="ARBA" id="ARBA00022777"/>
    </source>
</evidence>
<dbReference type="SUPFAM" id="SSF56112">
    <property type="entry name" value="Protein kinase-like (PK-like)"/>
    <property type="match status" value="1"/>
</dbReference>
<dbReference type="Gene3D" id="1.25.40.10">
    <property type="entry name" value="Tetratricopeptide repeat domain"/>
    <property type="match status" value="1"/>
</dbReference>
<dbReference type="PROSITE" id="PS50110">
    <property type="entry name" value="RESPONSE_REGULATORY"/>
    <property type="match status" value="1"/>
</dbReference>
<evidence type="ECO:0000259" key="17">
    <source>
        <dbReference type="PROSITE" id="PS50109"/>
    </source>
</evidence>
<keyword evidence="12" id="KW-0472">Membrane</keyword>
<keyword evidence="5 13" id="KW-0597">Phosphoprotein</keyword>
<feature type="region of interest" description="Disordered" evidence="15">
    <location>
        <begin position="2544"/>
        <end position="2626"/>
    </location>
</feature>
<keyword evidence="7" id="KW-0812">Transmembrane</keyword>
<feature type="compositionally biased region" description="Polar residues" evidence="15">
    <location>
        <begin position="107"/>
        <end position="117"/>
    </location>
</feature>
<evidence type="ECO:0000256" key="6">
    <source>
        <dbReference type="ARBA" id="ARBA00022679"/>
    </source>
</evidence>
<dbReference type="SUPFAM" id="SSF55874">
    <property type="entry name" value="ATPase domain of HSP90 chaperone/DNA topoisomerase II/histidine kinase"/>
    <property type="match status" value="1"/>
</dbReference>
<dbReference type="Gene3D" id="3.40.50.2300">
    <property type="match status" value="1"/>
</dbReference>
<proteinExistence type="predicted"/>
<keyword evidence="14" id="KW-0175">Coiled coil</keyword>
<dbReference type="Gene3D" id="1.10.287.130">
    <property type="match status" value="1"/>
</dbReference>
<dbReference type="InterPro" id="IPR003661">
    <property type="entry name" value="HisK_dim/P_dom"/>
</dbReference>
<feature type="compositionally biased region" description="Low complexity" evidence="15">
    <location>
        <begin position="732"/>
        <end position="741"/>
    </location>
</feature>
<dbReference type="InterPro" id="IPR036097">
    <property type="entry name" value="HisK_dim/P_sf"/>
</dbReference>
<dbReference type="InterPro" id="IPR027417">
    <property type="entry name" value="P-loop_NTPase"/>
</dbReference>
<dbReference type="SUPFAM" id="SSF52172">
    <property type="entry name" value="CheY-like"/>
    <property type="match status" value="1"/>
</dbReference>
<dbReference type="Pfam" id="PF00072">
    <property type="entry name" value="Response_reg"/>
    <property type="match status" value="1"/>
</dbReference>
<feature type="compositionally biased region" description="Polar residues" evidence="15">
    <location>
        <begin position="587"/>
        <end position="599"/>
    </location>
</feature>
<dbReference type="InterPro" id="IPR000719">
    <property type="entry name" value="Prot_kinase_dom"/>
</dbReference>
<dbReference type="PROSITE" id="PS50011">
    <property type="entry name" value="PROTEIN_KINASE_DOM"/>
    <property type="match status" value="1"/>
</dbReference>
<organism evidence="19 20">
    <name type="scientific">Bombardia bombarda</name>
    <dbReference type="NCBI Taxonomy" id="252184"/>
    <lineage>
        <taxon>Eukaryota</taxon>
        <taxon>Fungi</taxon>
        <taxon>Dikarya</taxon>
        <taxon>Ascomycota</taxon>
        <taxon>Pezizomycotina</taxon>
        <taxon>Sordariomycetes</taxon>
        <taxon>Sordariomycetidae</taxon>
        <taxon>Sordariales</taxon>
        <taxon>Lasiosphaeriaceae</taxon>
        <taxon>Bombardia</taxon>
    </lineage>
</organism>
<dbReference type="CDD" id="cd17546">
    <property type="entry name" value="REC_hyHK_CKI1_RcsC-like"/>
    <property type="match status" value="1"/>
</dbReference>
<evidence type="ECO:0000313" key="19">
    <source>
        <dbReference type="EMBL" id="KAK0634856.1"/>
    </source>
</evidence>
<feature type="region of interest" description="Disordered" evidence="15">
    <location>
        <begin position="730"/>
        <end position="768"/>
    </location>
</feature>
<dbReference type="PANTHER" id="PTHR43047">
    <property type="entry name" value="TWO-COMPONENT HISTIDINE PROTEIN KINASE"/>
    <property type="match status" value="1"/>
</dbReference>
<comment type="catalytic activity">
    <reaction evidence="1">
        <text>ATP + protein L-histidine = ADP + protein N-phospho-L-histidine.</text>
        <dbReference type="EC" id="2.7.13.3"/>
    </reaction>
</comment>
<dbReference type="FunFam" id="1.10.287.130:FF:000003">
    <property type="entry name" value="Histidine kinase"/>
    <property type="match status" value="1"/>
</dbReference>
<dbReference type="GO" id="GO:0005886">
    <property type="term" value="C:plasma membrane"/>
    <property type="evidence" value="ECO:0007669"/>
    <property type="project" value="UniProtKB-SubCell"/>
</dbReference>
<keyword evidence="10" id="KW-0067">ATP-binding</keyword>
<dbReference type="FunFam" id="3.30.565.10:FF:000010">
    <property type="entry name" value="Sensor histidine kinase RcsC"/>
    <property type="match status" value="1"/>
</dbReference>
<dbReference type="InterPro" id="IPR011009">
    <property type="entry name" value="Kinase-like_dom_sf"/>
</dbReference>
<evidence type="ECO:0000256" key="4">
    <source>
        <dbReference type="ARBA" id="ARBA00022475"/>
    </source>
</evidence>
<evidence type="ECO:0000313" key="20">
    <source>
        <dbReference type="Proteomes" id="UP001174934"/>
    </source>
</evidence>
<evidence type="ECO:0000256" key="2">
    <source>
        <dbReference type="ARBA" id="ARBA00004651"/>
    </source>
</evidence>
<reference evidence="19" key="1">
    <citation type="submission" date="2023-06" db="EMBL/GenBank/DDBJ databases">
        <title>Genome-scale phylogeny and comparative genomics of the fungal order Sordariales.</title>
        <authorList>
            <consortium name="Lawrence Berkeley National Laboratory"/>
            <person name="Hensen N."/>
            <person name="Bonometti L."/>
            <person name="Westerberg I."/>
            <person name="Brannstrom I.O."/>
            <person name="Guillou S."/>
            <person name="Cros-Aarteil S."/>
            <person name="Calhoun S."/>
            <person name="Haridas S."/>
            <person name="Kuo A."/>
            <person name="Mondo S."/>
            <person name="Pangilinan J."/>
            <person name="Riley R."/>
            <person name="LaButti K."/>
            <person name="Andreopoulos B."/>
            <person name="Lipzen A."/>
            <person name="Chen C."/>
            <person name="Yanf M."/>
            <person name="Daum C."/>
            <person name="Ng V."/>
            <person name="Clum A."/>
            <person name="Steindorff A."/>
            <person name="Ohm R."/>
            <person name="Martin F."/>
            <person name="Silar P."/>
            <person name="Natvig D."/>
            <person name="Lalanne C."/>
            <person name="Gautier V."/>
            <person name="Ament-velasquez S.L."/>
            <person name="Kruys A."/>
            <person name="Hutchinson M.I."/>
            <person name="Powell A.J."/>
            <person name="Barry K."/>
            <person name="Miller A.N."/>
            <person name="Grigoriev I.V."/>
            <person name="Debuchy R."/>
            <person name="Gladieux P."/>
            <person name="Thoren M.H."/>
            <person name="Johannesson H."/>
        </authorList>
    </citation>
    <scope>NUCLEOTIDE SEQUENCE</scope>
    <source>
        <strain evidence="19">SMH3391-2</strain>
    </source>
</reference>
<dbReference type="InterPro" id="IPR011006">
    <property type="entry name" value="CheY-like_superfamily"/>
</dbReference>
<dbReference type="SMART" id="SM00387">
    <property type="entry name" value="HATPase_c"/>
    <property type="match status" value="1"/>
</dbReference>
<feature type="region of interest" description="Disordered" evidence="15">
    <location>
        <begin position="2221"/>
        <end position="2246"/>
    </location>
</feature>
<feature type="modified residue" description="4-aspartylphosphate" evidence="13">
    <location>
        <position position="2317"/>
    </location>
</feature>
<dbReference type="SUPFAM" id="SSF47384">
    <property type="entry name" value="Homodimeric domain of signal transducing histidine kinase"/>
    <property type="match status" value="1"/>
</dbReference>
<feature type="region of interest" description="Disordered" evidence="15">
    <location>
        <begin position="2456"/>
        <end position="2494"/>
    </location>
</feature>
<evidence type="ECO:0000256" key="13">
    <source>
        <dbReference type="PROSITE-ProRule" id="PRU00169"/>
    </source>
</evidence>
<feature type="compositionally biased region" description="Low complexity" evidence="15">
    <location>
        <begin position="539"/>
        <end position="548"/>
    </location>
</feature>
<dbReference type="InterPro" id="IPR029016">
    <property type="entry name" value="GAF-like_dom_sf"/>
</dbReference>
<evidence type="ECO:0000256" key="3">
    <source>
        <dbReference type="ARBA" id="ARBA00012438"/>
    </source>
</evidence>
<dbReference type="FunFam" id="3.40.50.2300:FF:000285">
    <property type="entry name" value="Putative sensor histidine kinase/response regulator"/>
    <property type="match status" value="1"/>
</dbReference>
<accession>A0AA39XJN7</accession>
<dbReference type="EC" id="2.7.13.3" evidence="3"/>